<sequence>MRFVMLIKNSVLFVLVVCDLVLNSFLIHFLLIKSRQQKRLPVTPKKYLKKYEEMFVKPILKLILNSILILCLNAIPHFLLSFYRIKSVSQFTEYPLQDKYSKYVNSSFRIYLILSNLFFVLNILQRVVINIKLAHGFDHRFLLI</sequence>
<keyword evidence="1" id="KW-1133">Transmembrane helix</keyword>
<feature type="transmembrane region" description="Helical" evidence="1">
    <location>
        <begin position="12"/>
        <end position="32"/>
    </location>
</feature>
<protein>
    <submittedName>
        <fullName evidence="2">Uncharacterized protein</fullName>
    </submittedName>
</protein>
<evidence type="ECO:0000313" key="3">
    <source>
        <dbReference type="Proteomes" id="UP000276133"/>
    </source>
</evidence>
<dbReference type="EMBL" id="REGN01004272">
    <property type="protein sequence ID" value="RNA18264.1"/>
    <property type="molecule type" value="Genomic_DNA"/>
</dbReference>
<dbReference type="Proteomes" id="UP000276133">
    <property type="component" value="Unassembled WGS sequence"/>
</dbReference>
<dbReference type="AlphaFoldDB" id="A0A3M7R4G0"/>
<comment type="caution">
    <text evidence="2">The sequence shown here is derived from an EMBL/GenBank/DDBJ whole genome shotgun (WGS) entry which is preliminary data.</text>
</comment>
<keyword evidence="3" id="KW-1185">Reference proteome</keyword>
<keyword evidence="1" id="KW-0472">Membrane</keyword>
<gene>
    <name evidence="2" type="ORF">BpHYR1_033990</name>
</gene>
<feature type="transmembrane region" description="Helical" evidence="1">
    <location>
        <begin position="59"/>
        <end position="83"/>
    </location>
</feature>
<feature type="transmembrane region" description="Helical" evidence="1">
    <location>
        <begin position="103"/>
        <end position="124"/>
    </location>
</feature>
<evidence type="ECO:0000256" key="1">
    <source>
        <dbReference type="SAM" id="Phobius"/>
    </source>
</evidence>
<keyword evidence="1" id="KW-0812">Transmembrane</keyword>
<proteinExistence type="predicted"/>
<name>A0A3M7R4G0_BRAPC</name>
<reference evidence="2 3" key="1">
    <citation type="journal article" date="2018" name="Sci. Rep.">
        <title>Genomic signatures of local adaptation to the degree of environmental predictability in rotifers.</title>
        <authorList>
            <person name="Franch-Gras L."/>
            <person name="Hahn C."/>
            <person name="Garcia-Roger E.M."/>
            <person name="Carmona M.J."/>
            <person name="Serra M."/>
            <person name="Gomez A."/>
        </authorList>
    </citation>
    <scope>NUCLEOTIDE SEQUENCE [LARGE SCALE GENOMIC DNA]</scope>
    <source>
        <strain evidence="2">HYR1</strain>
    </source>
</reference>
<accession>A0A3M7R4G0</accession>
<organism evidence="2 3">
    <name type="scientific">Brachionus plicatilis</name>
    <name type="common">Marine rotifer</name>
    <name type="synonym">Brachionus muelleri</name>
    <dbReference type="NCBI Taxonomy" id="10195"/>
    <lineage>
        <taxon>Eukaryota</taxon>
        <taxon>Metazoa</taxon>
        <taxon>Spiralia</taxon>
        <taxon>Gnathifera</taxon>
        <taxon>Rotifera</taxon>
        <taxon>Eurotatoria</taxon>
        <taxon>Monogononta</taxon>
        <taxon>Pseudotrocha</taxon>
        <taxon>Ploima</taxon>
        <taxon>Brachionidae</taxon>
        <taxon>Brachionus</taxon>
    </lineage>
</organism>
<evidence type="ECO:0000313" key="2">
    <source>
        <dbReference type="EMBL" id="RNA18264.1"/>
    </source>
</evidence>